<evidence type="ECO:0000313" key="2">
    <source>
        <dbReference type="Proteomes" id="UP000799424"/>
    </source>
</evidence>
<reference evidence="1" key="1">
    <citation type="journal article" date="2020" name="Stud. Mycol.">
        <title>101 Dothideomycetes genomes: a test case for predicting lifestyles and emergence of pathogens.</title>
        <authorList>
            <person name="Haridas S."/>
            <person name="Albert R."/>
            <person name="Binder M."/>
            <person name="Bloem J."/>
            <person name="Labutti K."/>
            <person name="Salamov A."/>
            <person name="Andreopoulos B."/>
            <person name="Baker S."/>
            <person name="Barry K."/>
            <person name="Bills G."/>
            <person name="Bluhm B."/>
            <person name="Cannon C."/>
            <person name="Castanera R."/>
            <person name="Culley D."/>
            <person name="Daum C."/>
            <person name="Ezra D."/>
            <person name="Gonzalez J."/>
            <person name="Henrissat B."/>
            <person name="Kuo A."/>
            <person name="Liang C."/>
            <person name="Lipzen A."/>
            <person name="Lutzoni F."/>
            <person name="Magnuson J."/>
            <person name="Mondo S."/>
            <person name="Nolan M."/>
            <person name="Ohm R."/>
            <person name="Pangilinan J."/>
            <person name="Park H.-J."/>
            <person name="Ramirez L."/>
            <person name="Alfaro M."/>
            <person name="Sun H."/>
            <person name="Tritt A."/>
            <person name="Yoshinaga Y."/>
            <person name="Zwiers L.-H."/>
            <person name="Turgeon B."/>
            <person name="Goodwin S."/>
            <person name="Spatafora J."/>
            <person name="Crous P."/>
            <person name="Grigoriev I."/>
        </authorList>
    </citation>
    <scope>NUCLEOTIDE SEQUENCE</scope>
    <source>
        <strain evidence="1">CBS 113818</strain>
    </source>
</reference>
<dbReference type="OrthoDB" id="5420711at2759"/>
<dbReference type="Proteomes" id="UP000799424">
    <property type="component" value="Unassembled WGS sequence"/>
</dbReference>
<dbReference type="EMBL" id="MU006224">
    <property type="protein sequence ID" value="KAF2827575.1"/>
    <property type="molecule type" value="Genomic_DNA"/>
</dbReference>
<name>A0A6A7A4R7_9PLEO</name>
<organism evidence="1 2">
    <name type="scientific">Ophiobolus disseminans</name>
    <dbReference type="NCBI Taxonomy" id="1469910"/>
    <lineage>
        <taxon>Eukaryota</taxon>
        <taxon>Fungi</taxon>
        <taxon>Dikarya</taxon>
        <taxon>Ascomycota</taxon>
        <taxon>Pezizomycotina</taxon>
        <taxon>Dothideomycetes</taxon>
        <taxon>Pleosporomycetidae</taxon>
        <taxon>Pleosporales</taxon>
        <taxon>Pleosporineae</taxon>
        <taxon>Phaeosphaeriaceae</taxon>
        <taxon>Ophiobolus</taxon>
    </lineage>
</organism>
<protein>
    <submittedName>
        <fullName evidence="1">Uncharacterized protein</fullName>
    </submittedName>
</protein>
<evidence type="ECO:0000313" key="1">
    <source>
        <dbReference type="EMBL" id="KAF2827575.1"/>
    </source>
</evidence>
<keyword evidence="2" id="KW-1185">Reference proteome</keyword>
<proteinExistence type="predicted"/>
<sequence length="295" mass="34182">RTSRFLQLPRELRDLIYENVLVKDIIPIECAVTRQSPSLPYRRGSGNPPLNWTDEVYLLRASWVHRRVWSVPAFDIDLGLFNDNHSLPDSVYMTYQIEKETGNQEMNCVGINLFQVCKQIYEEASKMFYSRNVFSFTSDFRIPCAFAFLCDRPAASLRNIKSLELSLMEANNLRGTTNAPYPVVTRSTDSLVLLFAYQYFTELCTLLSTSRINLQNLYLTIESTASFGDGGHIGLRDSLQKERLKMNCPGPWIPIWLDPLLKIEGLELLEMRWFSDRPQMLRMTDTMDLIQQHMI</sequence>
<feature type="non-terminal residue" evidence="1">
    <location>
        <position position="295"/>
    </location>
</feature>
<dbReference type="PANTHER" id="PTHR38790">
    <property type="entry name" value="2EXR DOMAIN-CONTAINING PROTEIN-RELATED"/>
    <property type="match status" value="1"/>
</dbReference>
<dbReference type="AlphaFoldDB" id="A0A6A7A4R7"/>
<feature type="non-terminal residue" evidence="1">
    <location>
        <position position="1"/>
    </location>
</feature>
<dbReference type="PANTHER" id="PTHR38790:SF9">
    <property type="entry name" value="F-BOX DOMAIN-CONTAINING PROTEIN"/>
    <property type="match status" value="1"/>
</dbReference>
<gene>
    <name evidence="1" type="ORF">CC86DRAFT_276114</name>
</gene>
<accession>A0A6A7A4R7</accession>